<name>A0AAD0RQB2_PSEO7</name>
<dbReference type="KEGG" id="ppis:B1L02_05840"/>
<dbReference type="CDD" id="cd04301">
    <property type="entry name" value="NAT_SF"/>
    <property type="match status" value="1"/>
</dbReference>
<reference evidence="2 3" key="1">
    <citation type="submission" date="2018-08" db="EMBL/GenBank/DDBJ databases">
        <title>Whole Genome Sequences of Two Pseudoalteromonas piscicida Strains, DE1-A and DE2-A, which Exhibit Strong Antibacterial Activity against Vibrio vulnificus.</title>
        <authorList>
            <person name="Richards G.P."/>
            <person name="Needleman D.S."/>
            <person name="Watson M.A."/>
            <person name="Polson S.W."/>
        </authorList>
    </citation>
    <scope>NUCLEOTIDE SEQUENCE [LARGE SCALE GENOMIC DNA]</scope>
    <source>
        <strain evidence="2 3">DE2-A</strain>
    </source>
</reference>
<proteinExistence type="predicted"/>
<evidence type="ECO:0000259" key="1">
    <source>
        <dbReference type="PROSITE" id="PS51186"/>
    </source>
</evidence>
<dbReference type="Proteomes" id="UP000258102">
    <property type="component" value="Chromosome 1"/>
</dbReference>
<dbReference type="InterPro" id="IPR000182">
    <property type="entry name" value="GNAT_dom"/>
</dbReference>
<dbReference type="SUPFAM" id="SSF55729">
    <property type="entry name" value="Acyl-CoA N-acyltransferases (Nat)"/>
    <property type="match status" value="1"/>
</dbReference>
<dbReference type="RefSeq" id="WP_088530273.1">
    <property type="nucleotide sequence ID" value="NZ_CP021646.1"/>
</dbReference>
<dbReference type="EMBL" id="CP031761">
    <property type="protein sequence ID" value="AXR02693.1"/>
    <property type="molecule type" value="Genomic_DNA"/>
</dbReference>
<dbReference type="Pfam" id="PF00583">
    <property type="entry name" value="Acetyltransf_1"/>
    <property type="match status" value="1"/>
</dbReference>
<gene>
    <name evidence="2" type="ORF">D0511_11935</name>
</gene>
<organism evidence="2 3">
    <name type="scientific">Pseudoalteromonas piscicida</name>
    <dbReference type="NCBI Taxonomy" id="43662"/>
    <lineage>
        <taxon>Bacteria</taxon>
        <taxon>Pseudomonadati</taxon>
        <taxon>Pseudomonadota</taxon>
        <taxon>Gammaproteobacteria</taxon>
        <taxon>Alteromonadales</taxon>
        <taxon>Pseudoalteromonadaceae</taxon>
        <taxon>Pseudoalteromonas</taxon>
    </lineage>
</organism>
<feature type="domain" description="N-acetyltransferase" evidence="1">
    <location>
        <begin position="5"/>
        <end position="149"/>
    </location>
</feature>
<dbReference type="GO" id="GO:0016747">
    <property type="term" value="F:acyltransferase activity, transferring groups other than amino-acyl groups"/>
    <property type="evidence" value="ECO:0007669"/>
    <property type="project" value="InterPro"/>
</dbReference>
<accession>A0AAD0RQB2</accession>
<dbReference type="Gene3D" id="3.40.630.30">
    <property type="match status" value="1"/>
</dbReference>
<evidence type="ECO:0000313" key="2">
    <source>
        <dbReference type="EMBL" id="AXR02693.1"/>
    </source>
</evidence>
<dbReference type="InterPro" id="IPR016181">
    <property type="entry name" value="Acyl_CoA_acyltransferase"/>
</dbReference>
<protein>
    <submittedName>
        <fullName evidence="2">GNAT family N-acetyltransferase</fullName>
    </submittedName>
</protein>
<dbReference type="AlphaFoldDB" id="A0AAD0RQB2"/>
<sequence length="149" mass="16829">MIQKLNNRDASVARGISNVFQRSYKIEAELIGASYFPPLSRTVEEISSATSHFYGYFENQNLAAVIEIVIFEKTLEIDSLTVDPNYFRKGIAGELLRFAMSEFDVEKVIVETATANAPAIALYQKYGFVEYKRWLPTYGIEKLALAVDV</sequence>
<evidence type="ECO:0000313" key="3">
    <source>
        <dbReference type="Proteomes" id="UP000258102"/>
    </source>
</evidence>
<dbReference type="PROSITE" id="PS51186">
    <property type="entry name" value="GNAT"/>
    <property type="match status" value="1"/>
</dbReference>